<evidence type="ECO:0000256" key="1">
    <source>
        <dbReference type="SAM" id="MobiDB-lite"/>
    </source>
</evidence>
<name>A0A6J4J8H7_9ACTN</name>
<feature type="compositionally biased region" description="Low complexity" evidence="1">
    <location>
        <begin position="83"/>
        <end position="97"/>
    </location>
</feature>
<feature type="non-terminal residue" evidence="2">
    <location>
        <position position="142"/>
    </location>
</feature>
<feature type="compositionally biased region" description="Low complexity" evidence="1">
    <location>
        <begin position="112"/>
        <end position="121"/>
    </location>
</feature>
<gene>
    <name evidence="2" type="ORF">AVDCRST_MAG41-2893</name>
</gene>
<feature type="non-terminal residue" evidence="2">
    <location>
        <position position="1"/>
    </location>
</feature>
<organism evidence="2">
    <name type="scientific">uncultured Mycobacteriales bacterium</name>
    <dbReference type="NCBI Taxonomy" id="581187"/>
    <lineage>
        <taxon>Bacteria</taxon>
        <taxon>Bacillati</taxon>
        <taxon>Actinomycetota</taxon>
        <taxon>Actinomycetes</taxon>
        <taxon>Mycobacteriales</taxon>
        <taxon>environmental samples</taxon>
    </lineage>
</organism>
<proteinExistence type="predicted"/>
<dbReference type="EMBL" id="CADCTP010000264">
    <property type="protein sequence ID" value="CAA9270820.1"/>
    <property type="molecule type" value="Genomic_DNA"/>
</dbReference>
<protein>
    <submittedName>
        <fullName evidence="2">Uncharacterized protein</fullName>
    </submittedName>
</protein>
<accession>A0A6J4J8H7</accession>
<reference evidence="2" key="1">
    <citation type="submission" date="2020-02" db="EMBL/GenBank/DDBJ databases">
        <authorList>
            <person name="Meier V. D."/>
        </authorList>
    </citation>
    <scope>NUCLEOTIDE SEQUENCE</scope>
    <source>
        <strain evidence="2">AVDCRST_MAG41</strain>
    </source>
</reference>
<dbReference type="AlphaFoldDB" id="A0A6J4J8H7"/>
<evidence type="ECO:0000313" key="2">
    <source>
        <dbReference type="EMBL" id="CAA9270820.1"/>
    </source>
</evidence>
<feature type="region of interest" description="Disordered" evidence="1">
    <location>
        <begin position="1"/>
        <end position="125"/>
    </location>
</feature>
<sequence>RPGHRDRAAQRAGAGRPGRARGHQRAAAGQRAEPGRRRGADGRPGGRRLRPDGRGGPGGRPGPARQQRLPDARRAGRALPAVPGGHRQPGRRPGPQHARPRPVRGHLGAGPGDAALAAGQRRPVRLRQRRAERGLALDLPPL</sequence>